<proteinExistence type="predicted"/>
<gene>
    <name evidence="2" type="ORF">SH580_18815</name>
</gene>
<evidence type="ECO:0000313" key="2">
    <source>
        <dbReference type="EMBL" id="WPJ95475.1"/>
    </source>
</evidence>
<organism evidence="2 3">
    <name type="scientific">Coraliomargarita algicola</name>
    <dbReference type="NCBI Taxonomy" id="3092156"/>
    <lineage>
        <taxon>Bacteria</taxon>
        <taxon>Pseudomonadati</taxon>
        <taxon>Verrucomicrobiota</taxon>
        <taxon>Opitutia</taxon>
        <taxon>Puniceicoccales</taxon>
        <taxon>Coraliomargaritaceae</taxon>
        <taxon>Coraliomargarita</taxon>
    </lineage>
</organism>
<reference evidence="2 3" key="1">
    <citation type="submission" date="2023-11" db="EMBL/GenBank/DDBJ databases">
        <title>Coraliomargarita sp. nov., isolated from marine algae.</title>
        <authorList>
            <person name="Lee J.K."/>
            <person name="Baek J.H."/>
            <person name="Kim J.M."/>
            <person name="Choi D.G."/>
            <person name="Jeon C.O."/>
        </authorList>
    </citation>
    <scope>NUCLEOTIDE SEQUENCE [LARGE SCALE GENOMIC DNA]</scope>
    <source>
        <strain evidence="2 3">J2-16</strain>
    </source>
</reference>
<keyword evidence="3" id="KW-1185">Reference proteome</keyword>
<dbReference type="PROSITE" id="PS50022">
    <property type="entry name" value="FA58C_3"/>
    <property type="match status" value="1"/>
</dbReference>
<sequence length="331" mass="36398">MSCLLPTIGLADPDLSQATTNELEQRLSTIDTELSSTAQLTLRSGVGNVGWFSTPKSATPQTEWVEIQLLEETKIDQVVLAPVLWNDAVYGPQADGFPEAFRILAGKAGDSAGQEIARLGPEDHFLPRVAPLVIKLPQTFASWLRVEATQLSPHAREDGHLRCKLSEIMIFSGARNVALRRPVRASSTVKGWGAAAIYEEALVDGLTPYLMDASGSEKSNPYMVSPSKASVPFSVIIDLMENQTVEGIRIHGADVNEYIPQINPTDFGMPTRFLVEASNQRNFAQPIVPTTIHPRLHLPSRQYLGMARLRHRLPLYSYIGPEGCLATRCRQ</sequence>
<accession>A0ABZ0RH16</accession>
<dbReference type="Proteomes" id="UP001324993">
    <property type="component" value="Chromosome"/>
</dbReference>
<dbReference type="EMBL" id="CP138858">
    <property type="protein sequence ID" value="WPJ95475.1"/>
    <property type="molecule type" value="Genomic_DNA"/>
</dbReference>
<name>A0ABZ0RH16_9BACT</name>
<feature type="domain" description="F5/8 type C" evidence="1">
    <location>
        <begin position="3"/>
        <end position="80"/>
    </location>
</feature>
<dbReference type="RefSeq" id="WP_319832355.1">
    <property type="nucleotide sequence ID" value="NZ_CP138858.1"/>
</dbReference>
<evidence type="ECO:0000259" key="1">
    <source>
        <dbReference type="PROSITE" id="PS50022"/>
    </source>
</evidence>
<protein>
    <recommendedName>
        <fullName evidence="1">F5/8 type C domain-containing protein</fullName>
    </recommendedName>
</protein>
<dbReference type="InterPro" id="IPR000421">
    <property type="entry name" value="FA58C"/>
</dbReference>
<evidence type="ECO:0000313" key="3">
    <source>
        <dbReference type="Proteomes" id="UP001324993"/>
    </source>
</evidence>